<dbReference type="GO" id="GO:0008527">
    <property type="term" value="F:taste receptor activity"/>
    <property type="evidence" value="ECO:0007669"/>
    <property type="project" value="InterPro"/>
</dbReference>
<keyword evidence="3" id="KW-1185">Reference proteome</keyword>
<comment type="caution">
    <text evidence="2">The sequence shown here is derived from an EMBL/GenBank/DDBJ whole genome shotgun (WGS) entry which is preliminary data.</text>
</comment>
<dbReference type="GO" id="GO:0016020">
    <property type="term" value="C:membrane"/>
    <property type="evidence" value="ECO:0007669"/>
    <property type="project" value="InterPro"/>
</dbReference>
<evidence type="ECO:0000256" key="1">
    <source>
        <dbReference type="SAM" id="Phobius"/>
    </source>
</evidence>
<protein>
    <submittedName>
        <fullName evidence="2">Trehalose receptor</fullName>
    </submittedName>
</protein>
<reference evidence="2 3" key="1">
    <citation type="journal article" date="2024" name="BMC Genomics">
        <title>De novo assembly and annotation of Popillia japonica's genome with initial clues to its potential as an invasive pest.</title>
        <authorList>
            <person name="Cucini C."/>
            <person name="Boschi S."/>
            <person name="Funari R."/>
            <person name="Cardaioli E."/>
            <person name="Iannotti N."/>
            <person name="Marturano G."/>
            <person name="Paoli F."/>
            <person name="Bruttini M."/>
            <person name="Carapelli A."/>
            <person name="Frati F."/>
            <person name="Nardi F."/>
        </authorList>
    </citation>
    <scope>NUCLEOTIDE SEQUENCE [LARGE SCALE GENOMIC DNA]</scope>
    <source>
        <strain evidence="2">DMR45628</strain>
    </source>
</reference>
<dbReference type="InterPro" id="IPR009318">
    <property type="entry name" value="Gustatory_rcpt"/>
</dbReference>
<keyword evidence="1" id="KW-0472">Membrane</keyword>
<feature type="transmembrane region" description="Helical" evidence="1">
    <location>
        <begin position="75"/>
        <end position="96"/>
    </location>
</feature>
<sequence length="436" mass="50493">MEANVKIANVKAVPVAAAEVVVFAKNANAMEANVKIANVKAVPVSNLFFRIITLHTLIKPCKSPKVRMFIKQQTIVQRNALVIGLNLVGLGPYYAISKRLKIGSYIISTVILLVFIISCVLHGVLLLTFYNFKAFAYFQRALLSCLLYICFLIMIKIKWDKIQKLWYFSELVPSARGRIYEIYGIFLVNIAERCYFLTSVYNEIIQKNGSFSFEDYFDKFCGGLNDYFERVPTINFVIFLFTFIALLIHSLINAFLSLLITKFVSQLEHFNMMINRHISKSNGLYVEHNHCIKAKVEYYWMCSRKEYNKLNVTDELVEFRHDNLIVLVSETMRLRSILMTAADIPETHRRIVDTMFKLSQYDYNLESSLLLKQVTLTRMNIKIAGIFEATRDFILTLVEYMVSYNLIILQLLPYLISSFRFTDEDGIQKIISERNA</sequence>
<dbReference type="EMBL" id="JASPKY010000219">
    <property type="protein sequence ID" value="KAK9719478.1"/>
    <property type="molecule type" value="Genomic_DNA"/>
</dbReference>
<feature type="transmembrane region" description="Helical" evidence="1">
    <location>
        <begin position="102"/>
        <end position="129"/>
    </location>
</feature>
<keyword evidence="1" id="KW-1133">Transmembrane helix</keyword>
<feature type="transmembrane region" description="Helical" evidence="1">
    <location>
        <begin position="236"/>
        <end position="260"/>
    </location>
</feature>
<dbReference type="Proteomes" id="UP001458880">
    <property type="component" value="Unassembled WGS sequence"/>
</dbReference>
<gene>
    <name evidence="2" type="ORF">QE152_g22631</name>
</gene>
<dbReference type="AlphaFoldDB" id="A0AAW1KK34"/>
<keyword evidence="1" id="KW-0812">Transmembrane</keyword>
<proteinExistence type="predicted"/>
<feature type="transmembrane region" description="Helical" evidence="1">
    <location>
        <begin position="141"/>
        <end position="159"/>
    </location>
</feature>
<organism evidence="2 3">
    <name type="scientific">Popillia japonica</name>
    <name type="common">Japanese beetle</name>
    <dbReference type="NCBI Taxonomy" id="7064"/>
    <lineage>
        <taxon>Eukaryota</taxon>
        <taxon>Metazoa</taxon>
        <taxon>Ecdysozoa</taxon>
        <taxon>Arthropoda</taxon>
        <taxon>Hexapoda</taxon>
        <taxon>Insecta</taxon>
        <taxon>Pterygota</taxon>
        <taxon>Neoptera</taxon>
        <taxon>Endopterygota</taxon>
        <taxon>Coleoptera</taxon>
        <taxon>Polyphaga</taxon>
        <taxon>Scarabaeiformia</taxon>
        <taxon>Scarabaeidae</taxon>
        <taxon>Rutelinae</taxon>
        <taxon>Popillia</taxon>
    </lineage>
</organism>
<accession>A0AAW1KK34</accession>
<dbReference type="Pfam" id="PF06151">
    <property type="entry name" value="Trehalose_recp"/>
    <property type="match status" value="1"/>
</dbReference>
<name>A0AAW1KK34_POPJA</name>
<keyword evidence="2" id="KW-0675">Receptor</keyword>
<evidence type="ECO:0000313" key="2">
    <source>
        <dbReference type="EMBL" id="KAK9719478.1"/>
    </source>
</evidence>
<evidence type="ECO:0000313" key="3">
    <source>
        <dbReference type="Proteomes" id="UP001458880"/>
    </source>
</evidence>